<gene>
    <name evidence="1" type="ORF">JQC75_18705</name>
</gene>
<reference evidence="1 2" key="1">
    <citation type="journal article" date="2012" name="Antonie Van Leeuwenhoek">
        <title>Shewanella litorisediminis sp. nov., a gammaproteobacterium isolated from a tidal flat sediment.</title>
        <authorList>
            <person name="Lee M.H."/>
            <person name="Yoon J.H."/>
        </authorList>
    </citation>
    <scope>NUCLEOTIDE SEQUENCE [LARGE SCALE GENOMIC DNA]</scope>
    <source>
        <strain evidence="1 2">SMK1-12</strain>
    </source>
</reference>
<dbReference type="Proteomes" id="UP000596252">
    <property type="component" value="Chromosome"/>
</dbReference>
<protein>
    <submittedName>
        <fullName evidence="1">Uncharacterized protein</fullName>
    </submittedName>
</protein>
<evidence type="ECO:0000313" key="1">
    <source>
        <dbReference type="EMBL" id="QRH03727.1"/>
    </source>
</evidence>
<sequence>MRGWIILALIAVGLYYLYTETDKLDEPIAETQMVLKKIERKLDSLTGTQIIRVDGRLQKLKAEIGQRLTAAELSEFDAVLTDKNSVMDFKENYCEKSGVSHPVFDKENLLFICDNL</sequence>
<keyword evidence="2" id="KW-1185">Reference proteome</keyword>
<accession>A0ABX7G8X0</accession>
<organism evidence="1 2">
    <name type="scientific">Shewanella litorisediminis</name>
    <dbReference type="NCBI Taxonomy" id="1173586"/>
    <lineage>
        <taxon>Bacteria</taxon>
        <taxon>Pseudomonadati</taxon>
        <taxon>Pseudomonadota</taxon>
        <taxon>Gammaproteobacteria</taxon>
        <taxon>Alteromonadales</taxon>
        <taxon>Shewanellaceae</taxon>
        <taxon>Shewanella</taxon>
    </lineage>
</organism>
<dbReference type="EMBL" id="CP069213">
    <property type="protein sequence ID" value="QRH03727.1"/>
    <property type="molecule type" value="Genomic_DNA"/>
</dbReference>
<name>A0ABX7G8X0_9GAMM</name>
<evidence type="ECO:0000313" key="2">
    <source>
        <dbReference type="Proteomes" id="UP000596252"/>
    </source>
</evidence>
<dbReference type="RefSeq" id="WP_203327271.1">
    <property type="nucleotide sequence ID" value="NZ_CP069213.1"/>
</dbReference>
<proteinExistence type="predicted"/>